<gene>
    <name evidence="1" type="ORF">D5R81_00075</name>
</gene>
<sequence>MKFIFVDAENVGLNAVADVKASLSDKVYVFSKNTQIIELCERRLFQVFSSYPTGANQADFYIIGNLVGVLASLNDEQKKQCQFVLFSQDNSLIMAFKFQCHLHRVACAIPLPSKSQALVETKSDCSTHQKILQQLQHPKSTEDVRKKLSMPKPDFTRALNELIKGKKIARMPESQKKWIRVS</sequence>
<dbReference type="EMBL" id="QYYH01000001">
    <property type="protein sequence ID" value="RJY19539.1"/>
    <property type="molecule type" value="Genomic_DNA"/>
</dbReference>
<organism evidence="1 2">
    <name type="scientific">Parashewanella spongiae</name>
    <dbReference type="NCBI Taxonomy" id="342950"/>
    <lineage>
        <taxon>Bacteria</taxon>
        <taxon>Pseudomonadati</taxon>
        <taxon>Pseudomonadota</taxon>
        <taxon>Gammaproteobacteria</taxon>
        <taxon>Alteromonadales</taxon>
        <taxon>Shewanellaceae</taxon>
        <taxon>Parashewanella</taxon>
    </lineage>
</organism>
<dbReference type="AlphaFoldDB" id="A0A3A6U5Q3"/>
<evidence type="ECO:0000313" key="2">
    <source>
        <dbReference type="Proteomes" id="UP000273022"/>
    </source>
</evidence>
<comment type="caution">
    <text evidence="1">The sequence shown here is derived from an EMBL/GenBank/DDBJ whole genome shotgun (WGS) entry which is preliminary data.</text>
</comment>
<dbReference type="OrthoDB" id="6199377at2"/>
<dbReference type="Proteomes" id="UP000273022">
    <property type="component" value="Unassembled WGS sequence"/>
</dbReference>
<keyword evidence="2" id="KW-1185">Reference proteome</keyword>
<dbReference type="RefSeq" id="WP_121851619.1">
    <property type="nucleotide sequence ID" value="NZ_CP037952.1"/>
</dbReference>
<protein>
    <recommendedName>
        <fullName evidence="3">PIN-like domain-containing protein</fullName>
    </recommendedName>
</protein>
<proteinExistence type="predicted"/>
<accession>A0A3A6U5Q3</accession>
<evidence type="ECO:0000313" key="1">
    <source>
        <dbReference type="EMBL" id="RJY19539.1"/>
    </source>
</evidence>
<name>A0A3A6U5Q3_9GAMM</name>
<evidence type="ECO:0008006" key="3">
    <source>
        <dbReference type="Google" id="ProtNLM"/>
    </source>
</evidence>
<reference evidence="1 2" key="1">
    <citation type="submission" date="2018-09" db="EMBL/GenBank/DDBJ databases">
        <title>Phylogeny of the Shewanellaceae, and recommendation for two new genera, Pseudoshewanella and Parashewanella.</title>
        <authorList>
            <person name="Wang G."/>
        </authorList>
    </citation>
    <scope>NUCLEOTIDE SEQUENCE [LARGE SCALE GENOMIC DNA]</scope>
    <source>
        <strain evidence="1 2">KCTC 22492</strain>
    </source>
</reference>